<dbReference type="AlphaFoldDB" id="A0A8J6J018"/>
<dbReference type="EMBL" id="JACNEP010000019">
    <property type="protein sequence ID" value="MBC3767518.1"/>
    <property type="molecule type" value="Genomic_DNA"/>
</dbReference>
<organism evidence="2 3">
    <name type="scientific">Neptunicella marina</name>
    <dbReference type="NCBI Taxonomy" id="2125989"/>
    <lineage>
        <taxon>Bacteria</taxon>
        <taxon>Pseudomonadati</taxon>
        <taxon>Pseudomonadota</taxon>
        <taxon>Gammaproteobacteria</taxon>
        <taxon>Alteromonadales</taxon>
        <taxon>Alteromonadaceae</taxon>
        <taxon>Neptunicella</taxon>
    </lineage>
</organism>
<comment type="caution">
    <text evidence="2">The sequence shown here is derived from an EMBL/GenBank/DDBJ whole genome shotgun (WGS) entry which is preliminary data.</text>
</comment>
<keyword evidence="3" id="KW-1185">Reference proteome</keyword>
<feature type="signal peptide" evidence="1">
    <location>
        <begin position="1"/>
        <end position="29"/>
    </location>
</feature>
<gene>
    <name evidence="2" type="ORF">H8B19_16690</name>
</gene>
<evidence type="ECO:0000313" key="3">
    <source>
        <dbReference type="Proteomes" id="UP000601768"/>
    </source>
</evidence>
<dbReference type="InterPro" id="IPR021953">
    <property type="entry name" value="DUF3570"/>
</dbReference>
<feature type="chain" id="PRO_5035180493" evidence="1">
    <location>
        <begin position="30"/>
        <end position="433"/>
    </location>
</feature>
<dbReference type="Pfam" id="PF12094">
    <property type="entry name" value="DUF3570"/>
    <property type="match status" value="1"/>
</dbReference>
<keyword evidence="1" id="KW-0732">Signal</keyword>
<sequence>MQLTQNKNISHALLAASCTLLGVTPVAQAAGNSEDGWKIDTALLLYSEQDRVSAVESVIAASKDFGDQHIFSGKLVIDTLTGSSASGAVPQDKVQTFTRPSGNGQYQIEANTLPLDDTFHDTRVQLNAQWTQPVMENTRVSSGVHFSKEYDYLSLAVNASLARDFNNKNTTVSAGFSYANDTIDPEGGRPVGFSGMVINQGQFSSEDAYKNAFDLTRQDGSDTKSTLDLMFGLTQTINRRMIMQLNYGFSKVDGYLTDPFKVLSVVDQSGTSVNTLYENRPDNRTKHNIFVQGKYAFDSGVADVSYRFATDDWDIDSHTVDSKFRFNLSDNSYLQPHVRFYQQSAANFYQPFLTQADPLPAFATADYRLGEMTAFTLGLKYGMTLESGNELAFRVEYYQQNPKNNGTPLPGQLQQQDLFPSVKALMAQVSYSF</sequence>
<accession>A0A8J6J018</accession>
<proteinExistence type="predicted"/>
<name>A0A8J6J018_9ALTE</name>
<reference evidence="2" key="2">
    <citation type="submission" date="2020-08" db="EMBL/GenBank/DDBJ databases">
        <authorList>
            <person name="Lai Q."/>
        </authorList>
    </citation>
    <scope>NUCLEOTIDE SEQUENCE</scope>
    <source>
        <strain evidence="2">S27-2</strain>
    </source>
</reference>
<dbReference type="SUPFAM" id="SSF56935">
    <property type="entry name" value="Porins"/>
    <property type="match status" value="1"/>
</dbReference>
<reference evidence="2" key="1">
    <citation type="journal article" date="2018" name="Int. J. Syst. Evol. Microbiol.">
        <title>Neptunicella marina gen. nov., sp. nov., isolated from surface seawater.</title>
        <authorList>
            <person name="Liu X."/>
            <person name="Lai Q."/>
            <person name="Du Y."/>
            <person name="Zhang X."/>
            <person name="Liu Z."/>
            <person name="Sun F."/>
            <person name="Shao Z."/>
        </authorList>
    </citation>
    <scope>NUCLEOTIDE SEQUENCE</scope>
    <source>
        <strain evidence="2">S27-2</strain>
    </source>
</reference>
<evidence type="ECO:0000313" key="2">
    <source>
        <dbReference type="EMBL" id="MBC3767518.1"/>
    </source>
</evidence>
<dbReference type="RefSeq" id="WP_186508070.1">
    <property type="nucleotide sequence ID" value="NZ_JACNEP010000019.1"/>
</dbReference>
<protein>
    <submittedName>
        <fullName evidence="2">DUF3570 domain-containing protein</fullName>
    </submittedName>
</protein>
<dbReference type="PROSITE" id="PS51257">
    <property type="entry name" value="PROKAR_LIPOPROTEIN"/>
    <property type="match status" value="1"/>
</dbReference>
<evidence type="ECO:0000256" key="1">
    <source>
        <dbReference type="SAM" id="SignalP"/>
    </source>
</evidence>
<dbReference type="Proteomes" id="UP000601768">
    <property type="component" value="Unassembled WGS sequence"/>
</dbReference>